<feature type="compositionally biased region" description="Acidic residues" evidence="4">
    <location>
        <begin position="281"/>
        <end position="303"/>
    </location>
</feature>
<feature type="region of interest" description="Disordered" evidence="4">
    <location>
        <begin position="155"/>
        <end position="441"/>
    </location>
</feature>
<evidence type="ECO:0000313" key="5">
    <source>
        <dbReference type="EMBL" id="KAK9136372.1"/>
    </source>
</evidence>
<comment type="caution">
    <text evidence="5">The sequence shown here is derived from an EMBL/GenBank/DDBJ whole genome shotgun (WGS) entry which is preliminary data.</text>
</comment>
<dbReference type="PANTHER" id="PTHR11375">
    <property type="entry name" value="ACIDIC LEUCINE-RICH NUCLEAR PHOSPHOPROTEIN 32"/>
    <property type="match status" value="1"/>
</dbReference>
<feature type="compositionally biased region" description="Acidic residues" evidence="4">
    <location>
        <begin position="253"/>
        <end position="273"/>
    </location>
</feature>
<keyword evidence="2" id="KW-0677">Repeat</keyword>
<name>A0AAP0P9Z5_9MAGN</name>
<sequence length="441" mass="48831">MDEIWERAVETALEGQADVSARSLTLDGAVKCYQGRLPPSSLLEKFENLEHLSIANVGVSSLENFPHLRNLQRLILSDNRIAGGLEFLVAAGLESLRDLDLSNNRIQSVEDLEPLARLHLVSLDLYECPVTRVRDYRSKVFGLIRSLKYLDKMDVEENERPESDEEEEEDDDPEEEEGEEDDEDDPGSGEIDGEDRSGKVGNGMNGGDGVYDVDEDEESDEDEEEGENVGVGNRSSGSSAHSHLNGSTMVDAIDGDENDDEVNEEEGEDDDDVVEVHEIDDSGDEEDGVDDEEDESDEKEEVDTAVKSRLTSSEGEIDGHDYGEEDENDENGEIGEEDENGEVGEVGEDQGVGEDAEFDEDDGEEWQDDESSEFLVQPVSQADKGSDFELNDGEGDSEEDIEDGEKQQEKSQPQPSSSHPKRKRGDESNNEDVDVVKSRKR</sequence>
<evidence type="ECO:0000256" key="1">
    <source>
        <dbReference type="ARBA" id="ARBA00022614"/>
    </source>
</evidence>
<gene>
    <name evidence="5" type="ORF">Syun_015702</name>
</gene>
<dbReference type="InterPro" id="IPR001611">
    <property type="entry name" value="Leu-rich_rpt"/>
</dbReference>
<comment type="similarity">
    <text evidence="3">Belongs to the ANP32 family.</text>
</comment>
<dbReference type="InterPro" id="IPR032675">
    <property type="entry name" value="LRR_dom_sf"/>
</dbReference>
<protein>
    <recommendedName>
        <fullName evidence="7">Acidic leucine-rich nuclear phosphoprotein 32-related protein</fullName>
    </recommendedName>
</protein>
<dbReference type="InterPro" id="IPR045081">
    <property type="entry name" value="AN32"/>
</dbReference>
<dbReference type="GO" id="GO:0042393">
    <property type="term" value="F:histone binding"/>
    <property type="evidence" value="ECO:0007669"/>
    <property type="project" value="TreeGrafter"/>
</dbReference>
<keyword evidence="6" id="KW-1185">Reference proteome</keyword>
<dbReference type="EMBL" id="JBBNAF010000006">
    <property type="protein sequence ID" value="KAK9136372.1"/>
    <property type="molecule type" value="Genomic_DNA"/>
</dbReference>
<dbReference type="SUPFAM" id="SSF52058">
    <property type="entry name" value="L domain-like"/>
    <property type="match status" value="1"/>
</dbReference>
<keyword evidence="1" id="KW-0433">Leucine-rich repeat</keyword>
<evidence type="ECO:0000256" key="2">
    <source>
        <dbReference type="ARBA" id="ARBA00022737"/>
    </source>
</evidence>
<feature type="compositionally biased region" description="Acidic residues" evidence="4">
    <location>
        <begin position="389"/>
        <end position="403"/>
    </location>
</feature>
<evidence type="ECO:0000256" key="4">
    <source>
        <dbReference type="SAM" id="MobiDB-lite"/>
    </source>
</evidence>
<accession>A0AAP0P9Z5</accession>
<dbReference type="SMART" id="SM00365">
    <property type="entry name" value="LRR_SD22"/>
    <property type="match status" value="3"/>
</dbReference>
<feature type="compositionally biased region" description="Acidic residues" evidence="4">
    <location>
        <begin position="211"/>
        <end position="227"/>
    </location>
</feature>
<dbReference type="PROSITE" id="PS51450">
    <property type="entry name" value="LRR"/>
    <property type="match status" value="1"/>
</dbReference>
<proteinExistence type="inferred from homology"/>
<feature type="compositionally biased region" description="Acidic residues" evidence="4">
    <location>
        <begin position="162"/>
        <end position="193"/>
    </location>
</feature>
<dbReference type="Proteomes" id="UP001420932">
    <property type="component" value="Unassembled WGS sequence"/>
</dbReference>
<dbReference type="Pfam" id="PF14580">
    <property type="entry name" value="LRR_9"/>
    <property type="match status" value="1"/>
</dbReference>
<feature type="compositionally biased region" description="Acidic residues" evidence="4">
    <location>
        <begin position="323"/>
        <end position="372"/>
    </location>
</feature>
<reference evidence="5 6" key="1">
    <citation type="submission" date="2024-01" db="EMBL/GenBank/DDBJ databases">
        <title>Genome assemblies of Stephania.</title>
        <authorList>
            <person name="Yang L."/>
        </authorList>
    </citation>
    <scope>NUCLEOTIDE SEQUENCE [LARGE SCALE GENOMIC DNA]</scope>
    <source>
        <strain evidence="5">YNDBR</strain>
        <tissue evidence="5">Leaf</tissue>
    </source>
</reference>
<evidence type="ECO:0000313" key="6">
    <source>
        <dbReference type="Proteomes" id="UP001420932"/>
    </source>
</evidence>
<dbReference type="GO" id="GO:0005634">
    <property type="term" value="C:nucleus"/>
    <property type="evidence" value="ECO:0007669"/>
    <property type="project" value="TreeGrafter"/>
</dbReference>
<evidence type="ECO:0000256" key="3">
    <source>
        <dbReference type="ARBA" id="ARBA00025777"/>
    </source>
</evidence>
<dbReference type="PANTHER" id="PTHR11375:SF0">
    <property type="entry name" value="ACIDIC LEUCINE-RICH NUCLEAR PHOSPHOPROTEIN 32 FAMILY MEMBER A"/>
    <property type="match status" value="1"/>
</dbReference>
<dbReference type="AlphaFoldDB" id="A0AAP0P9Z5"/>
<dbReference type="Gene3D" id="3.80.10.10">
    <property type="entry name" value="Ribonuclease Inhibitor"/>
    <property type="match status" value="1"/>
</dbReference>
<organism evidence="5 6">
    <name type="scientific">Stephania yunnanensis</name>
    <dbReference type="NCBI Taxonomy" id="152371"/>
    <lineage>
        <taxon>Eukaryota</taxon>
        <taxon>Viridiplantae</taxon>
        <taxon>Streptophyta</taxon>
        <taxon>Embryophyta</taxon>
        <taxon>Tracheophyta</taxon>
        <taxon>Spermatophyta</taxon>
        <taxon>Magnoliopsida</taxon>
        <taxon>Ranunculales</taxon>
        <taxon>Menispermaceae</taxon>
        <taxon>Menispermoideae</taxon>
        <taxon>Cissampelideae</taxon>
        <taxon>Stephania</taxon>
    </lineage>
</organism>
<evidence type="ECO:0008006" key="7">
    <source>
        <dbReference type="Google" id="ProtNLM"/>
    </source>
</evidence>
<feature type="compositionally biased region" description="Gly residues" evidence="4">
    <location>
        <begin position="200"/>
        <end position="209"/>
    </location>
</feature>
<feature type="compositionally biased region" description="Low complexity" evidence="4">
    <location>
        <begin position="228"/>
        <end position="239"/>
    </location>
</feature>
<dbReference type="FunFam" id="3.80.10.10:FF:000131">
    <property type="entry name" value="acidic leucine-rich nuclear phosphoprotein 32-related protein-like"/>
    <property type="match status" value="1"/>
</dbReference>